<proteinExistence type="predicted"/>
<comment type="caution">
    <text evidence="1">The sequence shown here is derived from an EMBL/GenBank/DDBJ whole genome shotgun (WGS) entry which is preliminary data.</text>
</comment>
<reference evidence="2" key="1">
    <citation type="journal article" date="2019" name="Int. J. Syst. Evol. Microbiol.">
        <title>The Global Catalogue of Microorganisms (GCM) 10K type strain sequencing project: providing services to taxonomists for standard genome sequencing and annotation.</title>
        <authorList>
            <consortium name="The Broad Institute Genomics Platform"/>
            <consortium name="The Broad Institute Genome Sequencing Center for Infectious Disease"/>
            <person name="Wu L."/>
            <person name="Ma J."/>
        </authorList>
    </citation>
    <scope>NUCLEOTIDE SEQUENCE [LARGE SCALE GENOMIC DNA]</scope>
    <source>
        <strain evidence="2">CCUG 2113</strain>
    </source>
</reference>
<name>A0ABV8DJ14_9BURK</name>
<gene>
    <name evidence="1" type="ORF">ACFOW3_28285</name>
</gene>
<evidence type="ECO:0000313" key="1">
    <source>
        <dbReference type="EMBL" id="MFC3938524.1"/>
    </source>
</evidence>
<organism evidence="1 2">
    <name type="scientific">Acidovorax facilis</name>
    <dbReference type="NCBI Taxonomy" id="12917"/>
    <lineage>
        <taxon>Bacteria</taxon>
        <taxon>Pseudomonadati</taxon>
        <taxon>Pseudomonadota</taxon>
        <taxon>Betaproteobacteria</taxon>
        <taxon>Burkholderiales</taxon>
        <taxon>Comamonadaceae</taxon>
        <taxon>Acidovorax</taxon>
    </lineage>
</organism>
<sequence>MLGRTIVFVAVVLTGLWAAAVFNEKDECARLERLLAVVDMPVEIARMFNASDSSWSEFQHKASLQARDALLPGRDCKFLGAREKQWQGEVMERVTSGGLPPEEAEVILRGKSRE</sequence>
<dbReference type="EMBL" id="JBHSAJ010000182">
    <property type="protein sequence ID" value="MFC3938524.1"/>
    <property type="molecule type" value="Genomic_DNA"/>
</dbReference>
<evidence type="ECO:0000313" key="2">
    <source>
        <dbReference type="Proteomes" id="UP001595693"/>
    </source>
</evidence>
<dbReference type="RefSeq" id="WP_055400075.1">
    <property type="nucleotide sequence ID" value="NZ_JAMXAX010000022.1"/>
</dbReference>
<accession>A0ABV8DJ14</accession>
<protein>
    <submittedName>
        <fullName evidence="1">Uncharacterized protein</fullName>
    </submittedName>
</protein>
<keyword evidence="2" id="KW-1185">Reference proteome</keyword>
<dbReference type="Proteomes" id="UP001595693">
    <property type="component" value="Unassembled WGS sequence"/>
</dbReference>